<proteinExistence type="predicted"/>
<dbReference type="Proteomes" id="UP000035762">
    <property type="component" value="Unassembled WGS sequence"/>
</dbReference>
<keyword evidence="3" id="KW-1185">Reference proteome</keyword>
<feature type="region of interest" description="Disordered" evidence="1">
    <location>
        <begin position="21"/>
        <end position="43"/>
    </location>
</feature>
<name>A0A090MQA1_AFIFE</name>
<evidence type="ECO:0000313" key="2">
    <source>
        <dbReference type="EMBL" id="CEG08387.1"/>
    </source>
</evidence>
<reference evidence="2 3" key="1">
    <citation type="journal article" date="2014" name="Genome Announc.">
        <title>Genome Sequence of Afipia felis Strain 76713, Isolated in Hospital Water Using an Amoeba Co-Culture Procedure.</title>
        <authorList>
            <person name="Benamar S."/>
            <person name="La Scola B."/>
            <person name="Croce O."/>
        </authorList>
    </citation>
    <scope>NUCLEOTIDE SEQUENCE [LARGE SCALE GENOMIC DNA]</scope>
    <source>
        <strain evidence="2 3">76713</strain>
    </source>
</reference>
<comment type="caution">
    <text evidence="2">The sequence shown here is derived from an EMBL/GenBank/DDBJ whole genome shotgun (WGS) entry which is preliminary data.</text>
</comment>
<dbReference type="AlphaFoldDB" id="A0A090MQA1"/>
<organism evidence="2 3">
    <name type="scientific">Afipia felis</name>
    <name type="common">Cat scratch disease bacillus</name>
    <dbReference type="NCBI Taxonomy" id="1035"/>
    <lineage>
        <taxon>Bacteria</taxon>
        <taxon>Pseudomonadati</taxon>
        <taxon>Pseudomonadota</taxon>
        <taxon>Alphaproteobacteria</taxon>
        <taxon>Hyphomicrobiales</taxon>
        <taxon>Nitrobacteraceae</taxon>
        <taxon>Afipia</taxon>
    </lineage>
</organism>
<gene>
    <name evidence="2" type="ORF">BN961_01802</name>
</gene>
<evidence type="ECO:0000256" key="1">
    <source>
        <dbReference type="SAM" id="MobiDB-lite"/>
    </source>
</evidence>
<dbReference type="EMBL" id="CCAZ020000001">
    <property type="protein sequence ID" value="CEG08387.1"/>
    <property type="molecule type" value="Genomic_DNA"/>
</dbReference>
<protein>
    <submittedName>
        <fullName evidence="2">Uncharacterized protein</fullName>
    </submittedName>
</protein>
<sequence length="43" mass="4554">MGDQPVGIEILHRDRRVAEIDGDDGNARPFGNPDVGPGIANLV</sequence>
<evidence type="ECO:0000313" key="3">
    <source>
        <dbReference type="Proteomes" id="UP000035762"/>
    </source>
</evidence>
<accession>A0A090MQA1</accession>